<dbReference type="SUPFAM" id="SSF48150">
    <property type="entry name" value="DNA-glycosylase"/>
    <property type="match status" value="1"/>
</dbReference>
<feature type="compositionally biased region" description="Pro residues" evidence="9">
    <location>
        <begin position="64"/>
        <end position="73"/>
    </location>
</feature>
<dbReference type="GO" id="GO:0006289">
    <property type="term" value="P:nucleotide-excision repair"/>
    <property type="evidence" value="ECO:0007669"/>
    <property type="project" value="TreeGrafter"/>
</dbReference>
<keyword evidence="3 8" id="KW-0378">Hydrolase</keyword>
<dbReference type="Proteomes" id="UP000750711">
    <property type="component" value="Unassembled WGS sequence"/>
</dbReference>
<evidence type="ECO:0000256" key="8">
    <source>
        <dbReference type="HAMAP-Rule" id="MF_03183"/>
    </source>
</evidence>
<sequence>MKTSRISRDTAKYARALSTATTAVADKTNGRAGKKNPMSSLPTTAEPSPLPKEEPDSSSSPLSSIPPSPPPVPAKKRKRADTTRDTSATEPPARWREVYDCVKEMRAEVEAPVDTMGCDRLAETWRSPKDQRFQTLIALMLSPQTRDTATAAAMRTLQTTPHLQPAGLTLSSVLGLSPETLTSLIQPVGFSTTKAHNILRTCQLLVKHHSSDIPATIPDLLALPGVGPKIAHLCLSAAWGRTEGIGVDVHVHRITNLWRWVGRGGTKGPEDTRRVLESWLPRELWGEINGLLVGFGQTICLPRGRRCEVCKLAERGLCPSATVRKKSSKKPQKRESPDLEDDDPSDHEKPTVPDIEDLLTTATTRKLRSRVR</sequence>
<dbReference type="GO" id="GO:0005739">
    <property type="term" value="C:mitochondrion"/>
    <property type="evidence" value="ECO:0007669"/>
    <property type="project" value="UniProtKB-SubCell"/>
</dbReference>
<comment type="catalytic activity">
    <reaction evidence="7 8">
        <text>2'-deoxyribonucleotide-(2'-deoxyribose 5'-phosphate)-2'-deoxyribonucleotide-DNA = a 3'-end 2'-deoxyribonucleotide-(2,3-dehydro-2,3-deoxyribose 5'-phosphate)-DNA + a 5'-end 5'-phospho-2'-deoxyribonucleoside-DNA + H(+)</text>
        <dbReference type="Rhea" id="RHEA:66592"/>
        <dbReference type="Rhea" id="RHEA-COMP:13180"/>
        <dbReference type="Rhea" id="RHEA-COMP:16897"/>
        <dbReference type="Rhea" id="RHEA-COMP:17067"/>
        <dbReference type="ChEBI" id="CHEBI:15378"/>
        <dbReference type="ChEBI" id="CHEBI:136412"/>
        <dbReference type="ChEBI" id="CHEBI:157695"/>
        <dbReference type="ChEBI" id="CHEBI:167181"/>
        <dbReference type="EC" id="4.2.99.18"/>
    </reaction>
</comment>
<comment type="function">
    <text evidence="8">Bifunctional DNA N-glycosylase with associated apurinic/apyrimidinic (AP) lyase function that catalyzes the first step in base excision repair (BER), the primary repair pathway for the repair of oxidative DNA damage. The DNA N-glycosylase activity releases the damaged DNA base from DNA by cleaving the N-glycosidic bond, leaving an AP site. The AP lyase activity cleaves the phosphodiester bond 3' to the AP site by a beta-elimination. Primarily recognizes and repairs oxidative base damage of pyrimidines.</text>
</comment>
<keyword evidence="8" id="KW-0496">Mitochondrion</keyword>
<feature type="compositionally biased region" description="Basic residues" evidence="9">
    <location>
        <begin position="323"/>
        <end position="332"/>
    </location>
</feature>
<protein>
    <recommendedName>
        <fullName evidence="8">Endonuclease III homolog</fullName>
        <ecNumber evidence="8">3.2.2.-</ecNumber>
        <ecNumber evidence="8">4.2.99.18</ecNumber>
    </recommendedName>
    <alternativeName>
        <fullName evidence="8">Bifunctional DNA N-glycosylase/DNA-(apurinic or apyrimidinic site) lyase</fullName>
        <shortName evidence="8">DNA glycosylase/AP lyase</shortName>
    </alternativeName>
</protein>
<keyword evidence="8" id="KW-0539">Nucleus</keyword>
<keyword evidence="4 8" id="KW-0234">DNA repair</keyword>
<dbReference type="GO" id="GO:0140078">
    <property type="term" value="F:class I DNA-(apurinic or apyrimidinic site) endonuclease activity"/>
    <property type="evidence" value="ECO:0007669"/>
    <property type="project" value="UniProtKB-EC"/>
</dbReference>
<comment type="similarity">
    <text evidence="1 8">Belongs to the Nth/MutY family.</text>
</comment>
<dbReference type="CDD" id="cd00056">
    <property type="entry name" value="ENDO3c"/>
    <property type="match status" value="1"/>
</dbReference>
<dbReference type="GO" id="GO:0003677">
    <property type="term" value="F:DNA binding"/>
    <property type="evidence" value="ECO:0007669"/>
    <property type="project" value="UniProtKB-UniRule"/>
</dbReference>
<evidence type="ECO:0000256" key="6">
    <source>
        <dbReference type="ARBA" id="ARBA00023295"/>
    </source>
</evidence>
<evidence type="ECO:0000256" key="1">
    <source>
        <dbReference type="ARBA" id="ARBA00008343"/>
    </source>
</evidence>
<dbReference type="InterPro" id="IPR004036">
    <property type="entry name" value="Endonuclease-III-like_CS2"/>
</dbReference>
<dbReference type="GO" id="GO:0006285">
    <property type="term" value="P:base-excision repair, AP site formation"/>
    <property type="evidence" value="ECO:0007669"/>
    <property type="project" value="UniProtKB-UniRule"/>
</dbReference>
<feature type="region of interest" description="Disordered" evidence="9">
    <location>
        <begin position="322"/>
        <end position="372"/>
    </location>
</feature>
<dbReference type="AlphaFoldDB" id="A0A9P8LCD7"/>
<keyword evidence="6 8" id="KW-0326">Glycosidase</keyword>
<comment type="caution">
    <text evidence="11">The sequence shown here is derived from an EMBL/GenBank/DDBJ whole genome shotgun (WGS) entry which is preliminary data.</text>
</comment>
<evidence type="ECO:0000256" key="7">
    <source>
        <dbReference type="ARBA" id="ARBA00044632"/>
    </source>
</evidence>
<dbReference type="Pfam" id="PF00730">
    <property type="entry name" value="HhH-GPD"/>
    <property type="match status" value="1"/>
</dbReference>
<comment type="subcellular location">
    <subcellularLocation>
        <location evidence="8">Nucleus</location>
    </subcellularLocation>
    <subcellularLocation>
        <location evidence="8">Mitochondrion</location>
    </subcellularLocation>
</comment>
<accession>A0A9P8LCD7</accession>
<dbReference type="InterPro" id="IPR030841">
    <property type="entry name" value="NTH1"/>
</dbReference>
<evidence type="ECO:0000256" key="2">
    <source>
        <dbReference type="ARBA" id="ARBA00022763"/>
    </source>
</evidence>
<dbReference type="InterPro" id="IPR023170">
    <property type="entry name" value="HhH_base_excis_C"/>
</dbReference>
<dbReference type="InterPro" id="IPR000445">
    <property type="entry name" value="HhH_motif"/>
</dbReference>
<name>A0A9P8LCD7_9PEZI</name>
<feature type="domain" description="HhH-GPD" evidence="10">
    <location>
        <begin position="141"/>
        <end position="298"/>
    </location>
</feature>
<proteinExistence type="inferred from homology"/>
<keyword evidence="12" id="KW-1185">Reference proteome</keyword>
<evidence type="ECO:0000256" key="9">
    <source>
        <dbReference type="SAM" id="MobiDB-lite"/>
    </source>
</evidence>
<dbReference type="InterPro" id="IPR011257">
    <property type="entry name" value="DNA_glycosylase"/>
</dbReference>
<evidence type="ECO:0000256" key="3">
    <source>
        <dbReference type="ARBA" id="ARBA00022801"/>
    </source>
</evidence>
<keyword evidence="2 8" id="KW-0227">DNA damage</keyword>
<evidence type="ECO:0000259" key="10">
    <source>
        <dbReference type="SMART" id="SM00478"/>
    </source>
</evidence>
<dbReference type="EMBL" id="JAGHQM010000543">
    <property type="protein sequence ID" value="KAH0559683.1"/>
    <property type="molecule type" value="Genomic_DNA"/>
</dbReference>
<evidence type="ECO:0000256" key="4">
    <source>
        <dbReference type="ARBA" id="ARBA00023204"/>
    </source>
</evidence>
<dbReference type="FunFam" id="1.10.340.30:FF:000001">
    <property type="entry name" value="Endonuclease III"/>
    <property type="match status" value="1"/>
</dbReference>
<dbReference type="PANTHER" id="PTHR43286">
    <property type="entry name" value="ENDONUCLEASE III-LIKE PROTEIN 1"/>
    <property type="match status" value="1"/>
</dbReference>
<evidence type="ECO:0000313" key="11">
    <source>
        <dbReference type="EMBL" id="KAH0559683.1"/>
    </source>
</evidence>
<dbReference type="GO" id="GO:0005634">
    <property type="term" value="C:nucleus"/>
    <property type="evidence" value="ECO:0007669"/>
    <property type="project" value="UniProtKB-SubCell"/>
</dbReference>
<comment type="caution">
    <text evidence="8">Lacks conserved residue(s) required for the propagation of feature annotation.</text>
</comment>
<dbReference type="GO" id="GO:0000703">
    <property type="term" value="F:oxidized pyrimidine nucleobase lesion DNA N-glycosylase activity"/>
    <property type="evidence" value="ECO:0007669"/>
    <property type="project" value="UniProtKB-UniRule"/>
</dbReference>
<evidence type="ECO:0000313" key="12">
    <source>
        <dbReference type="Proteomes" id="UP000750711"/>
    </source>
</evidence>
<dbReference type="InterPro" id="IPR003265">
    <property type="entry name" value="HhH-GPD_domain"/>
</dbReference>
<reference evidence="11" key="1">
    <citation type="submission" date="2021-03" db="EMBL/GenBank/DDBJ databases">
        <title>Comparative genomics and phylogenomic investigation of the class Geoglossomycetes provide insights into ecological specialization and systematics.</title>
        <authorList>
            <person name="Melie T."/>
            <person name="Pirro S."/>
            <person name="Miller A.N."/>
            <person name="Quandt A."/>
        </authorList>
    </citation>
    <scope>NUCLEOTIDE SEQUENCE</scope>
    <source>
        <strain evidence="11">CAQ_001_2017</strain>
    </source>
</reference>
<dbReference type="EC" id="4.2.99.18" evidence="8"/>
<dbReference type="SMART" id="SM00478">
    <property type="entry name" value="ENDO3c"/>
    <property type="match status" value="1"/>
</dbReference>
<feature type="region of interest" description="Disordered" evidence="9">
    <location>
        <begin position="18"/>
        <end position="92"/>
    </location>
</feature>
<dbReference type="EC" id="3.2.2.-" evidence="8"/>
<dbReference type="Pfam" id="PF00633">
    <property type="entry name" value="HHH"/>
    <property type="match status" value="1"/>
</dbReference>
<keyword evidence="5 8" id="KW-0456">Lyase</keyword>
<dbReference type="PROSITE" id="PS01155">
    <property type="entry name" value="ENDONUCLEASE_III_2"/>
    <property type="match status" value="1"/>
</dbReference>
<dbReference type="Gene3D" id="1.10.1670.10">
    <property type="entry name" value="Helix-hairpin-Helix base-excision DNA repair enzymes (C-terminal)"/>
    <property type="match status" value="1"/>
</dbReference>
<organism evidence="11 12">
    <name type="scientific">Trichoglossum hirsutum</name>
    <dbReference type="NCBI Taxonomy" id="265104"/>
    <lineage>
        <taxon>Eukaryota</taxon>
        <taxon>Fungi</taxon>
        <taxon>Dikarya</taxon>
        <taxon>Ascomycota</taxon>
        <taxon>Pezizomycotina</taxon>
        <taxon>Geoglossomycetes</taxon>
        <taxon>Geoglossales</taxon>
        <taxon>Geoglossaceae</taxon>
        <taxon>Trichoglossum</taxon>
    </lineage>
</organism>
<gene>
    <name evidence="8" type="primary">NTH1</name>
    <name evidence="11" type="ORF">GP486_003803</name>
</gene>
<dbReference type="PANTHER" id="PTHR43286:SF1">
    <property type="entry name" value="ENDONUCLEASE III-LIKE PROTEIN 1"/>
    <property type="match status" value="1"/>
</dbReference>
<dbReference type="Gene3D" id="1.10.340.30">
    <property type="entry name" value="Hypothetical protein, domain 2"/>
    <property type="match status" value="1"/>
</dbReference>
<dbReference type="HAMAP" id="MF_03183">
    <property type="entry name" value="Endonuclease_III_Nth"/>
    <property type="match status" value="1"/>
</dbReference>
<evidence type="ECO:0000256" key="5">
    <source>
        <dbReference type="ARBA" id="ARBA00023239"/>
    </source>
</evidence>